<sequence length="66" mass="8002">EWGQIEPNPDKREQIYKDLTEYWFHNGPFAMLYQTVEFWGIRKEVKNFEEAAFGYGMLFDFTKVSK</sequence>
<dbReference type="Gene3D" id="3.10.105.10">
    <property type="entry name" value="Dipeptide-binding Protein, Domain 3"/>
    <property type="match status" value="1"/>
</dbReference>
<name>A0A101HLD5_9BACT</name>
<dbReference type="AlphaFoldDB" id="A0A101HLD5"/>
<evidence type="ECO:0000313" key="1">
    <source>
        <dbReference type="EMBL" id="KUK79011.1"/>
    </source>
</evidence>
<reference evidence="2" key="1">
    <citation type="journal article" date="2015" name="MBio">
        <title>Genome-Resolved Metagenomic Analysis Reveals Roles for Candidate Phyla and Other Microbial Community Members in Biogeochemical Transformations in Oil Reservoirs.</title>
        <authorList>
            <person name="Hu P."/>
            <person name="Tom L."/>
            <person name="Singh A."/>
            <person name="Thomas B.C."/>
            <person name="Baker B.J."/>
            <person name="Piceno Y.M."/>
            <person name="Andersen G.L."/>
            <person name="Banfield J.F."/>
        </authorList>
    </citation>
    <scope>NUCLEOTIDE SEQUENCE [LARGE SCALE GENOMIC DNA]</scope>
</reference>
<protein>
    <submittedName>
        <fullName evidence="1">ABC-type dipeptide transport system, periplasmic component</fullName>
    </submittedName>
</protein>
<accession>A0A101HLD5</accession>
<feature type="non-terminal residue" evidence="1">
    <location>
        <position position="1"/>
    </location>
</feature>
<dbReference type="Proteomes" id="UP000054092">
    <property type="component" value="Unassembled WGS sequence"/>
</dbReference>
<gene>
    <name evidence="1" type="ORF">XD94_1534</name>
</gene>
<dbReference type="PATRIC" id="fig|1184387.3.peg.2021"/>
<organism evidence="1 2">
    <name type="scientific">Mesotoga prima</name>
    <dbReference type="NCBI Taxonomy" id="1184387"/>
    <lineage>
        <taxon>Bacteria</taxon>
        <taxon>Thermotogati</taxon>
        <taxon>Thermotogota</taxon>
        <taxon>Thermotogae</taxon>
        <taxon>Kosmotogales</taxon>
        <taxon>Kosmotogaceae</taxon>
        <taxon>Mesotoga</taxon>
    </lineage>
</organism>
<comment type="caution">
    <text evidence="1">The sequence shown here is derived from an EMBL/GenBank/DDBJ whole genome shotgun (WGS) entry which is preliminary data.</text>
</comment>
<dbReference type="EMBL" id="LGGP01000311">
    <property type="protein sequence ID" value="KUK79011.1"/>
    <property type="molecule type" value="Genomic_DNA"/>
</dbReference>
<dbReference type="SUPFAM" id="SSF53850">
    <property type="entry name" value="Periplasmic binding protein-like II"/>
    <property type="match status" value="1"/>
</dbReference>
<proteinExistence type="predicted"/>
<evidence type="ECO:0000313" key="2">
    <source>
        <dbReference type="Proteomes" id="UP000054092"/>
    </source>
</evidence>